<comment type="caution">
    <text evidence="3">The sequence shown here is derived from an EMBL/GenBank/DDBJ whole genome shotgun (WGS) entry which is preliminary data.</text>
</comment>
<proteinExistence type="predicted"/>
<dbReference type="Proteomes" id="UP000051679">
    <property type="component" value="Unassembled WGS sequence"/>
</dbReference>
<gene>
    <name evidence="3" type="ORF">FC18_GL002344</name>
</gene>
<dbReference type="EMBL" id="AYYO01000050">
    <property type="protein sequence ID" value="KRM54633.1"/>
    <property type="molecule type" value="Genomic_DNA"/>
</dbReference>
<keyword evidence="4" id="KW-1185">Reference proteome</keyword>
<reference evidence="3 4" key="1">
    <citation type="journal article" date="2015" name="Genome Announc.">
        <title>Expanding the biotechnology potential of lactobacilli through comparative genomics of 213 strains and associated genera.</title>
        <authorList>
            <person name="Sun Z."/>
            <person name="Harris H.M."/>
            <person name="McCann A."/>
            <person name="Guo C."/>
            <person name="Argimon S."/>
            <person name="Zhang W."/>
            <person name="Yang X."/>
            <person name="Jeffery I.B."/>
            <person name="Cooney J.C."/>
            <person name="Kagawa T.F."/>
            <person name="Liu W."/>
            <person name="Song Y."/>
            <person name="Salvetti E."/>
            <person name="Wrobel A."/>
            <person name="Rasinkangas P."/>
            <person name="Parkhill J."/>
            <person name="Rea M.C."/>
            <person name="O'Sullivan O."/>
            <person name="Ritari J."/>
            <person name="Douillard F.P."/>
            <person name="Paul Ross R."/>
            <person name="Yang R."/>
            <person name="Briner A.E."/>
            <person name="Felis G.E."/>
            <person name="de Vos W.M."/>
            <person name="Barrangou R."/>
            <person name="Klaenhammer T.R."/>
            <person name="Caufield P.W."/>
            <person name="Cui Y."/>
            <person name="Zhang H."/>
            <person name="O'Toole P.W."/>
        </authorList>
    </citation>
    <scope>NUCLEOTIDE SEQUENCE [LARGE SCALE GENOMIC DNA]</scope>
    <source>
        <strain evidence="3 4">DSM 20505</strain>
    </source>
</reference>
<organism evidence="3 4">
    <name type="scientific">Lacticaseibacillus sharpeae JCM 1186 = DSM 20505</name>
    <dbReference type="NCBI Taxonomy" id="1291052"/>
    <lineage>
        <taxon>Bacteria</taxon>
        <taxon>Bacillati</taxon>
        <taxon>Bacillota</taxon>
        <taxon>Bacilli</taxon>
        <taxon>Lactobacillales</taxon>
        <taxon>Lactobacillaceae</taxon>
        <taxon>Lacticaseibacillus</taxon>
    </lineage>
</organism>
<feature type="region of interest" description="Disordered" evidence="2">
    <location>
        <begin position="115"/>
        <end position="140"/>
    </location>
</feature>
<dbReference type="AlphaFoldDB" id="A0A0R1ZSH5"/>
<evidence type="ECO:0000256" key="1">
    <source>
        <dbReference type="SAM" id="Coils"/>
    </source>
</evidence>
<feature type="coiled-coil region" evidence="1">
    <location>
        <begin position="81"/>
        <end position="115"/>
    </location>
</feature>
<accession>A0A0R1ZSH5</accession>
<dbReference type="RefSeq" id="WP_054678671.1">
    <property type="nucleotide sequence ID" value="NZ_AYYO01000050.1"/>
</dbReference>
<evidence type="ECO:0000313" key="4">
    <source>
        <dbReference type="Proteomes" id="UP000051679"/>
    </source>
</evidence>
<evidence type="ECO:0000256" key="2">
    <source>
        <dbReference type="SAM" id="MobiDB-lite"/>
    </source>
</evidence>
<name>A0A0R1ZSH5_9LACO</name>
<dbReference type="PATRIC" id="fig|1291052.5.peg.2418"/>
<protein>
    <submittedName>
        <fullName evidence="3">Uncharacterized protein</fullName>
    </submittedName>
</protein>
<keyword evidence="1" id="KW-0175">Coiled coil</keyword>
<dbReference type="STRING" id="1291052.FC18_GL002344"/>
<evidence type="ECO:0000313" key="3">
    <source>
        <dbReference type="EMBL" id="KRM54633.1"/>
    </source>
</evidence>
<sequence length="140" mass="15600">MSKTIFRYYSEEEFKQLGLTFVSLITENDGYKPQHPYTDKPIPEELQGTDKLPFFDPITQQWMDKSQDAQVLADKRATEDLIQAKQDAADAKTTAAELRIELQQTTDAVIELAQATLPSDTADTTETKPTEPESTEGGAA</sequence>